<dbReference type="AlphaFoldDB" id="A0A6M3ZQD9"/>
<evidence type="ECO:0000256" key="1">
    <source>
        <dbReference type="SAM" id="MobiDB-lite"/>
    </source>
</evidence>
<accession>A0A6M3ZQD9</accession>
<name>A0A6M3ZQD9_9BURK</name>
<dbReference type="InterPro" id="IPR006441">
    <property type="entry name" value="Phage_P2_GpN"/>
</dbReference>
<proteinExistence type="predicted"/>
<feature type="region of interest" description="Disordered" evidence="1">
    <location>
        <begin position="74"/>
        <end position="93"/>
    </location>
</feature>
<dbReference type="Pfam" id="PF05125">
    <property type="entry name" value="Phage_cap_P2"/>
    <property type="match status" value="1"/>
</dbReference>
<evidence type="ECO:0000313" key="2">
    <source>
        <dbReference type="EMBL" id="QJQ00220.1"/>
    </source>
</evidence>
<reference evidence="2 3" key="1">
    <citation type="journal article" date="2012" name="J. Bacteriol.">
        <title>Genome sequence of the pathogenic Herbaspirillum seropedicae strain Os34, isolated from rice roots.</title>
        <authorList>
            <person name="Ye W."/>
            <person name="Ye S."/>
            <person name="Liu J."/>
            <person name="Chang S."/>
            <person name="Chen M."/>
            <person name="Zhu B."/>
            <person name="Guo L."/>
            <person name="An Q."/>
        </authorList>
    </citation>
    <scope>NUCLEOTIDE SEQUENCE [LARGE SCALE GENOMIC DNA]</scope>
    <source>
        <strain evidence="2 3">Os34</strain>
    </source>
</reference>
<dbReference type="EMBL" id="CP008956">
    <property type="protein sequence ID" value="QJQ00220.1"/>
    <property type="molecule type" value="Genomic_DNA"/>
</dbReference>
<gene>
    <name evidence="2" type="ORF">C798_08230</name>
</gene>
<dbReference type="NCBIfam" id="TIGR01551">
    <property type="entry name" value="major_capsid_P2"/>
    <property type="match status" value="1"/>
</dbReference>
<sequence>MKNQTRAAYNAYTARLASLNDVAGGAVHSTFSVDPSVQQKLEDKMQESSEFLSSINLIGVDELEGEKIGLGVSGPIASRTDTRGDKRRNTRDASALSNTRYRCEKTNFDTHITYAKLDAWAKFQDFQLRLANAILKRQALDRIMIGFNGVKVAADTNLDQYPLLQDVNKGWLQQIREQSPQRVMGLVGQDLPGKVIIGKGEGADYVNLDAAVYDAVTNLDPWYQDDTGLVVIVGRELLHDKYFPLINKAQAPTEVLAADIIVSQKRIGGLPAVRVPSFPANAMLITRLDNLSIYFQNGGRRRRVVDEPKADRIENYESSNDAYVIEDEGLAALVENVVLQDAAAGGA</sequence>
<dbReference type="Proteomes" id="UP000501648">
    <property type="component" value="Chromosome"/>
</dbReference>
<protein>
    <submittedName>
        <fullName evidence="2">Phage major capsid protein, P2 family</fullName>
    </submittedName>
</protein>
<dbReference type="RefSeq" id="WP_017452846.1">
    <property type="nucleotide sequence ID" value="NZ_CP008956.1"/>
</dbReference>
<evidence type="ECO:0000313" key="3">
    <source>
        <dbReference type="Proteomes" id="UP000501648"/>
    </source>
</evidence>
<organism evidence="2 3">
    <name type="scientific">Herbaspirillum rubrisubalbicans Os34</name>
    <dbReference type="NCBI Taxonomy" id="1235827"/>
    <lineage>
        <taxon>Bacteria</taxon>
        <taxon>Pseudomonadati</taxon>
        <taxon>Pseudomonadota</taxon>
        <taxon>Betaproteobacteria</taxon>
        <taxon>Burkholderiales</taxon>
        <taxon>Oxalobacteraceae</taxon>
        <taxon>Herbaspirillum</taxon>
    </lineage>
</organism>